<dbReference type="Proteomes" id="UP000663889">
    <property type="component" value="Unassembled WGS sequence"/>
</dbReference>
<dbReference type="AlphaFoldDB" id="A0A815LD99"/>
<organism evidence="1 2">
    <name type="scientific">Rotaria sordida</name>
    <dbReference type="NCBI Taxonomy" id="392033"/>
    <lineage>
        <taxon>Eukaryota</taxon>
        <taxon>Metazoa</taxon>
        <taxon>Spiralia</taxon>
        <taxon>Gnathifera</taxon>
        <taxon>Rotifera</taxon>
        <taxon>Eurotatoria</taxon>
        <taxon>Bdelloidea</taxon>
        <taxon>Philodinida</taxon>
        <taxon>Philodinidae</taxon>
        <taxon>Rotaria</taxon>
    </lineage>
</organism>
<proteinExistence type="predicted"/>
<gene>
    <name evidence="1" type="ORF">SEV965_LOCUS31600</name>
</gene>
<reference evidence="1" key="1">
    <citation type="submission" date="2021-02" db="EMBL/GenBank/DDBJ databases">
        <authorList>
            <person name="Nowell W R."/>
        </authorList>
    </citation>
    <scope>NUCLEOTIDE SEQUENCE</scope>
</reference>
<evidence type="ECO:0000313" key="2">
    <source>
        <dbReference type="Proteomes" id="UP000663889"/>
    </source>
</evidence>
<comment type="caution">
    <text evidence="1">The sequence shown here is derived from an EMBL/GenBank/DDBJ whole genome shotgun (WGS) entry which is preliminary data.</text>
</comment>
<protein>
    <submittedName>
        <fullName evidence="1">Uncharacterized protein</fullName>
    </submittedName>
</protein>
<sequence>MSTSTMKCKLSIELLVKHDFLRNNDKCTCCSEFIGTHFYQKEIEKEISKSNIHVQHANVKIKDNVNYEYERLDNEEKDTSLTQPNFIYCSSVSSPSLSSNSNASESVKLSASAEALTRSHSSTVCPDFETAKKNGAMGRTLEDQEIRAASEERSNNFEELYVRILSVIKEDTNRIYYLMKHARHSCLGLVKVTKNDDQLLALFKFLDDFLQ</sequence>
<evidence type="ECO:0000313" key="1">
    <source>
        <dbReference type="EMBL" id="CAF1404550.1"/>
    </source>
</evidence>
<accession>A0A815LD99</accession>
<dbReference type="EMBL" id="CAJNOU010003694">
    <property type="protein sequence ID" value="CAF1404550.1"/>
    <property type="molecule type" value="Genomic_DNA"/>
</dbReference>
<name>A0A815LD99_9BILA</name>